<evidence type="ECO:0000313" key="2">
    <source>
        <dbReference type="EMBL" id="KAF9893869.1"/>
    </source>
</evidence>
<reference evidence="2" key="1">
    <citation type="journal article" date="2019" name="Beilstein J. Org. Chem.">
        <title>Nanangenines: drimane sesquiterpenoids as the dominant metabolite cohort of a novel Australian fungus, Aspergillus nanangensis.</title>
        <authorList>
            <person name="Lacey H.J."/>
            <person name="Gilchrist C.L.M."/>
            <person name="Crombie A."/>
            <person name="Kalaitzis J.A."/>
            <person name="Vuong D."/>
            <person name="Rutledge P.J."/>
            <person name="Turner P."/>
            <person name="Pitt J.I."/>
            <person name="Lacey E."/>
            <person name="Chooi Y.H."/>
            <person name="Piggott A.M."/>
        </authorList>
    </citation>
    <scope>NUCLEOTIDE SEQUENCE</scope>
    <source>
        <strain evidence="2">MST-FP2251</strain>
    </source>
</reference>
<evidence type="ECO:0000313" key="3">
    <source>
        <dbReference type="Proteomes" id="UP001194746"/>
    </source>
</evidence>
<dbReference type="PANTHER" id="PTHR28244:SF1">
    <property type="entry name" value="RNA POLYMERASE I-SPECIFIC TRANSCRIPTION INITIATION FACTOR RRN11"/>
    <property type="match status" value="1"/>
</dbReference>
<protein>
    <submittedName>
        <fullName evidence="2">Uncharacterized protein</fullName>
    </submittedName>
</protein>
<dbReference type="GO" id="GO:0070860">
    <property type="term" value="C:RNA polymerase I core factor complex"/>
    <property type="evidence" value="ECO:0007669"/>
    <property type="project" value="TreeGrafter"/>
</dbReference>
<organism evidence="2 3">
    <name type="scientific">Aspergillus nanangensis</name>
    <dbReference type="NCBI Taxonomy" id="2582783"/>
    <lineage>
        <taxon>Eukaryota</taxon>
        <taxon>Fungi</taxon>
        <taxon>Dikarya</taxon>
        <taxon>Ascomycota</taxon>
        <taxon>Pezizomycotina</taxon>
        <taxon>Eurotiomycetes</taxon>
        <taxon>Eurotiomycetidae</taxon>
        <taxon>Eurotiales</taxon>
        <taxon>Aspergillaceae</taxon>
        <taxon>Aspergillus</taxon>
        <taxon>Aspergillus subgen. Circumdati</taxon>
    </lineage>
</organism>
<accession>A0AAD4CW90</accession>
<feature type="compositionally biased region" description="Basic and acidic residues" evidence="1">
    <location>
        <begin position="272"/>
        <end position="281"/>
    </location>
</feature>
<reference evidence="2" key="2">
    <citation type="submission" date="2020-02" db="EMBL/GenBank/DDBJ databases">
        <authorList>
            <person name="Gilchrist C.L.M."/>
            <person name="Chooi Y.-H."/>
        </authorList>
    </citation>
    <scope>NUCLEOTIDE SEQUENCE</scope>
    <source>
        <strain evidence="2">MST-FP2251</strain>
    </source>
</reference>
<dbReference type="InterPro" id="IPR007224">
    <property type="entry name" value="TIF_Rrn11"/>
</dbReference>
<dbReference type="Proteomes" id="UP001194746">
    <property type="component" value="Unassembled WGS sequence"/>
</dbReference>
<proteinExistence type="predicted"/>
<feature type="region of interest" description="Disordered" evidence="1">
    <location>
        <begin position="271"/>
        <end position="306"/>
    </location>
</feature>
<sequence>MASVPSAAVFSLPLASWQQPPSARVARYEPKKRKKYSNGWGDDDDDYENTENDDYLDGETTDAASEIASTAPSLTLAPDEAHQYRVAGLSFDKELPGGNFPHAPVKDKVSRRGRKDILRGLSSLSSPIYPPQSAAHQGNLRFQHFAALSSVLHRCLFERDFVRAGRAWGLILREEFRGIPLDVRTESRWGIGAEILFRRDRQIADSVTGTGPSRLCFTRKGFEEARQYYERLVVQHPYRKAAPHAISSLHFYPAMFGLWIFVVQEESTVTRQDIEDSHEESPDVMSEDEDAPSSSESHHESRQRRHHLIAEVRKVELDEAQKIAARIDEVLMSPPYSDSSELLQLRGMVSLWVADLLASSVPYEERGDPDADISDPIPGQSLQESIQLRRAQRLGMDRRQSEKQKAAQFFEKAKERGRGMASTLNSLHIGDDIHMSD</sequence>
<dbReference type="GO" id="GO:0017025">
    <property type="term" value="F:TBP-class protein binding"/>
    <property type="evidence" value="ECO:0007669"/>
    <property type="project" value="TreeGrafter"/>
</dbReference>
<dbReference type="AlphaFoldDB" id="A0AAD4CW90"/>
<dbReference type="Pfam" id="PF04090">
    <property type="entry name" value="Rrn11"/>
    <property type="match status" value="1"/>
</dbReference>
<keyword evidence="3" id="KW-1185">Reference proteome</keyword>
<dbReference type="PANTHER" id="PTHR28244">
    <property type="entry name" value="RNA POLYMERASE I-SPECIFIC TRANSCRIPTION INITIATION FACTOR RRN11"/>
    <property type="match status" value="1"/>
</dbReference>
<evidence type="ECO:0000256" key="1">
    <source>
        <dbReference type="SAM" id="MobiDB-lite"/>
    </source>
</evidence>
<name>A0AAD4CW90_ASPNN</name>
<dbReference type="EMBL" id="VCAU01000006">
    <property type="protein sequence ID" value="KAF9893869.1"/>
    <property type="molecule type" value="Genomic_DNA"/>
</dbReference>
<feature type="region of interest" description="Disordered" evidence="1">
    <location>
        <begin position="17"/>
        <end position="55"/>
    </location>
</feature>
<dbReference type="GO" id="GO:0042790">
    <property type="term" value="P:nucleolar large rRNA transcription by RNA polymerase I"/>
    <property type="evidence" value="ECO:0007669"/>
    <property type="project" value="TreeGrafter"/>
</dbReference>
<comment type="caution">
    <text evidence="2">The sequence shown here is derived from an EMBL/GenBank/DDBJ whole genome shotgun (WGS) entry which is preliminary data.</text>
</comment>
<dbReference type="InterPro" id="IPR053029">
    <property type="entry name" value="RNA_pol_I-specific_init_factor"/>
</dbReference>
<gene>
    <name evidence="2" type="ORF">FE257_010039</name>
</gene>
<dbReference type="GO" id="GO:0001181">
    <property type="term" value="F:RNA polymerase I general transcription initiation factor activity"/>
    <property type="evidence" value="ECO:0007669"/>
    <property type="project" value="InterPro"/>
</dbReference>
<dbReference type="GO" id="GO:0001164">
    <property type="term" value="F:RNA polymerase I core promoter sequence-specific DNA binding"/>
    <property type="evidence" value="ECO:0007669"/>
    <property type="project" value="InterPro"/>
</dbReference>
<feature type="compositionally biased region" description="Acidic residues" evidence="1">
    <location>
        <begin position="41"/>
        <end position="55"/>
    </location>
</feature>